<dbReference type="RefSeq" id="WP_380011649.1">
    <property type="nucleotide sequence ID" value="NZ_JBHLYR010000045.1"/>
</dbReference>
<sequence>MIDPPVWALILHGGAKEIAPEQEEPNRRGCLAALVAGQQILKAGGHALDAAEAVLRALENDPTFNAGFGSVPNADGQVEMDAALMQGATLAVGAVAGIQGVRHPVSAARALLKEPPTLLIGDGARRFAAQAESDLYGAELCDPAELLLPKYAGEAAQPLAGHDTVGCVALDQYGDLVAGTSTGGLNGTLPGRVGDTALPGCGLYADNTLGGVALSGHGEAISRLMLAGRVMHALETTDVQSAVSTALKHLNRLTDTDKTDAGAIAIDAGGRLGWDHRSPHFAVAYATSQQSPQVFLRREDTL</sequence>
<dbReference type="SUPFAM" id="SSF56235">
    <property type="entry name" value="N-terminal nucleophile aminohydrolases (Ntn hydrolases)"/>
    <property type="match status" value="1"/>
</dbReference>
<organism evidence="1 2">
    <name type="scientific">Deinococcus oregonensis</name>
    <dbReference type="NCBI Taxonomy" id="1805970"/>
    <lineage>
        <taxon>Bacteria</taxon>
        <taxon>Thermotogati</taxon>
        <taxon>Deinococcota</taxon>
        <taxon>Deinococci</taxon>
        <taxon>Deinococcales</taxon>
        <taxon>Deinococcaceae</taxon>
        <taxon>Deinococcus</taxon>
    </lineage>
</organism>
<gene>
    <name evidence="1" type="ORF">ACFFLM_14760</name>
</gene>
<evidence type="ECO:0000313" key="1">
    <source>
        <dbReference type="EMBL" id="MFB9993231.1"/>
    </source>
</evidence>
<dbReference type="Gene3D" id="3.60.20.30">
    <property type="entry name" value="(Glycosyl)asparaginase"/>
    <property type="match status" value="1"/>
</dbReference>
<dbReference type="PANTHER" id="PTHR10188">
    <property type="entry name" value="L-ASPARAGINASE"/>
    <property type="match status" value="1"/>
</dbReference>
<proteinExistence type="predicted"/>
<dbReference type="Proteomes" id="UP001589733">
    <property type="component" value="Unassembled WGS sequence"/>
</dbReference>
<dbReference type="EMBL" id="JBHLYR010000045">
    <property type="protein sequence ID" value="MFB9993231.1"/>
    <property type="molecule type" value="Genomic_DNA"/>
</dbReference>
<evidence type="ECO:0000313" key="2">
    <source>
        <dbReference type="Proteomes" id="UP001589733"/>
    </source>
</evidence>
<name>A0ABV6B465_9DEIO</name>
<dbReference type="PANTHER" id="PTHR10188:SF6">
    <property type="entry name" value="N(4)-(BETA-N-ACETYLGLUCOSAMINYL)-L-ASPARAGINASE"/>
    <property type="match status" value="1"/>
</dbReference>
<protein>
    <submittedName>
        <fullName evidence="1">Isoaspartyl peptidase/L-asparaginase family protein</fullName>
    </submittedName>
</protein>
<reference evidence="1 2" key="1">
    <citation type="submission" date="2024-09" db="EMBL/GenBank/DDBJ databases">
        <authorList>
            <person name="Sun Q."/>
            <person name="Mori K."/>
        </authorList>
    </citation>
    <scope>NUCLEOTIDE SEQUENCE [LARGE SCALE GENOMIC DNA]</scope>
    <source>
        <strain evidence="1 2">JCM 13503</strain>
    </source>
</reference>
<dbReference type="Pfam" id="PF01112">
    <property type="entry name" value="Asparaginase_2"/>
    <property type="match status" value="2"/>
</dbReference>
<dbReference type="InterPro" id="IPR029055">
    <property type="entry name" value="Ntn_hydrolases_N"/>
</dbReference>
<comment type="caution">
    <text evidence="1">The sequence shown here is derived from an EMBL/GenBank/DDBJ whole genome shotgun (WGS) entry which is preliminary data.</text>
</comment>
<keyword evidence="2" id="KW-1185">Reference proteome</keyword>
<accession>A0ABV6B465</accession>
<dbReference type="InterPro" id="IPR000246">
    <property type="entry name" value="Peptidase_T2"/>
</dbReference>
<dbReference type="CDD" id="cd04512">
    <property type="entry name" value="Ntn_Asparaginase_2_like"/>
    <property type="match status" value="1"/>
</dbReference>